<dbReference type="PaxDb" id="4097-A0A1S4A3Z5"/>
<dbReference type="PANTHER" id="PTHR33240:SF8">
    <property type="entry name" value="OS03G0439900 PROTEIN"/>
    <property type="match status" value="1"/>
</dbReference>
<reference evidence="2" key="1">
    <citation type="submission" date="2025-08" db="UniProtKB">
        <authorList>
            <consortium name="RefSeq"/>
        </authorList>
    </citation>
    <scope>IDENTIFICATION</scope>
</reference>
<dbReference type="CDD" id="cd00303">
    <property type="entry name" value="retropepsin_like"/>
    <property type="match status" value="1"/>
</dbReference>
<dbReference type="KEGG" id="nta:107793471"/>
<evidence type="ECO:0000256" key="1">
    <source>
        <dbReference type="SAM" id="MobiDB-lite"/>
    </source>
</evidence>
<feature type="region of interest" description="Disordered" evidence="1">
    <location>
        <begin position="1"/>
        <end position="35"/>
    </location>
</feature>
<dbReference type="PANTHER" id="PTHR33240">
    <property type="entry name" value="OS08G0508500 PROTEIN"/>
    <property type="match status" value="1"/>
</dbReference>
<organism evidence="2">
    <name type="scientific">Nicotiana tabacum</name>
    <name type="common">Common tobacco</name>
    <dbReference type="NCBI Taxonomy" id="4097"/>
    <lineage>
        <taxon>Eukaryota</taxon>
        <taxon>Viridiplantae</taxon>
        <taxon>Streptophyta</taxon>
        <taxon>Embryophyta</taxon>
        <taxon>Tracheophyta</taxon>
        <taxon>Spermatophyta</taxon>
        <taxon>Magnoliopsida</taxon>
        <taxon>eudicotyledons</taxon>
        <taxon>Gunneridae</taxon>
        <taxon>Pentapetalae</taxon>
        <taxon>asterids</taxon>
        <taxon>lamiids</taxon>
        <taxon>Solanales</taxon>
        <taxon>Solanaceae</taxon>
        <taxon>Nicotianoideae</taxon>
        <taxon>Nicotianeae</taxon>
        <taxon>Nicotiana</taxon>
    </lineage>
</organism>
<evidence type="ECO:0000313" key="2">
    <source>
        <dbReference type="RefSeq" id="XP_016471330.1"/>
    </source>
</evidence>
<dbReference type="OrthoDB" id="998635at2759"/>
<proteinExistence type="predicted"/>
<sequence>MVSRPNREQHQPYVRAHTPPSFRYDEGPSRPRTGTHWNERVYALERLITKVKWPPKIRSDPSTRKTGALYIFYQERKHKTKDYITLKQEVVNILQQGHLKKLLSNKGRNNFARVREHQGPPKPSSLARTINMIISDNDDASINSVKFIATRKLKRSIMRERYAGLEESIIFDESNIDGLTFPHNDALVITLQILDTDVKHIMVDNGSGACIIHPRVLTQMRLKDKIVPRCITLTGFNNAVERTSSEITLPILASSITLETMFHIIDRATTYNAIVGRL</sequence>
<feature type="compositionally biased region" description="Basic and acidic residues" evidence="1">
    <location>
        <begin position="1"/>
        <end position="10"/>
    </location>
</feature>
<protein>
    <submittedName>
        <fullName evidence="2">Uncharacterized protein</fullName>
    </submittedName>
</protein>
<dbReference type="RefSeq" id="XP_016471330.1">
    <property type="nucleotide sequence ID" value="XM_016615844.1"/>
</dbReference>
<dbReference type="AlphaFoldDB" id="A0A1S4A3Z5"/>
<gene>
    <name evidence="2" type="primary">LOC107793471</name>
</gene>
<accession>A0A1S4A3Z5</accession>
<name>A0A1S4A3Z5_TOBAC</name>